<dbReference type="InterPro" id="IPR011057">
    <property type="entry name" value="Mss4-like_sf"/>
</dbReference>
<reference evidence="6 7" key="1">
    <citation type="submission" date="2018-04" db="EMBL/GenBank/DDBJ databases">
        <title>Genomic Encyclopedia of Archaeal and Bacterial Type Strains, Phase II (KMG-II): from individual species to whole genera.</title>
        <authorList>
            <person name="Goeker M."/>
        </authorList>
    </citation>
    <scope>NUCLEOTIDE SEQUENCE [LARGE SCALE GENOMIC DNA]</scope>
    <source>
        <strain evidence="6 7">DSM 100434</strain>
    </source>
</reference>
<evidence type="ECO:0000256" key="3">
    <source>
        <dbReference type="ARBA" id="ARBA00022833"/>
    </source>
</evidence>
<evidence type="ECO:0000313" key="7">
    <source>
        <dbReference type="Proteomes" id="UP000244077"/>
    </source>
</evidence>
<keyword evidence="4" id="KW-0456">Lyase</keyword>
<evidence type="ECO:0000256" key="4">
    <source>
        <dbReference type="ARBA" id="ARBA00023239"/>
    </source>
</evidence>
<evidence type="ECO:0000259" key="5">
    <source>
        <dbReference type="PROSITE" id="PS51891"/>
    </source>
</evidence>
<evidence type="ECO:0000256" key="2">
    <source>
        <dbReference type="ARBA" id="ARBA00022723"/>
    </source>
</evidence>
<dbReference type="GO" id="GO:0046872">
    <property type="term" value="F:metal ion binding"/>
    <property type="evidence" value="ECO:0007669"/>
    <property type="project" value="UniProtKB-KW"/>
</dbReference>
<dbReference type="EMBL" id="QAOH01000013">
    <property type="protein sequence ID" value="PTQ68923.1"/>
    <property type="molecule type" value="Genomic_DNA"/>
</dbReference>
<comment type="similarity">
    <text evidence="1">Belongs to the Gfa family.</text>
</comment>
<dbReference type="Pfam" id="PF04828">
    <property type="entry name" value="GFA"/>
    <property type="match status" value="1"/>
</dbReference>
<dbReference type="GO" id="GO:0016846">
    <property type="term" value="F:carbon-sulfur lyase activity"/>
    <property type="evidence" value="ECO:0007669"/>
    <property type="project" value="InterPro"/>
</dbReference>
<comment type="caution">
    <text evidence="6">The sequence shown here is derived from an EMBL/GenBank/DDBJ whole genome shotgun (WGS) entry which is preliminary data.</text>
</comment>
<feature type="domain" description="CENP-V/GFA" evidence="5">
    <location>
        <begin position="6"/>
        <end position="110"/>
    </location>
</feature>
<keyword evidence="2" id="KW-0479">Metal-binding</keyword>
<dbReference type="Gene3D" id="3.90.1590.10">
    <property type="entry name" value="glutathione-dependent formaldehyde- activating enzyme (gfa)"/>
    <property type="match status" value="1"/>
</dbReference>
<dbReference type="PROSITE" id="PS51257">
    <property type="entry name" value="PROKAR_LIPOPROTEIN"/>
    <property type="match status" value="1"/>
</dbReference>
<dbReference type="PANTHER" id="PTHR33337:SF40">
    <property type="entry name" value="CENP-V_GFA DOMAIN-CONTAINING PROTEIN-RELATED"/>
    <property type="match status" value="1"/>
</dbReference>
<evidence type="ECO:0000256" key="1">
    <source>
        <dbReference type="ARBA" id="ARBA00005495"/>
    </source>
</evidence>
<sequence>MPEFPKTGACRCGAVRLMVSAAPVMTAACHCNGCKKMSSSAFSLTAMIPSETLTVAGEVVKGGTQGPELDHYFCPSCKTWMFTRITGFDALTNIRPTLFDTQDAEIQDWCQPFIETMAGMRLPWVMTPAEHVFEGMPDMVEFPALLKGFAERG</sequence>
<accession>A0A2T5HBH0</accession>
<dbReference type="PROSITE" id="PS51891">
    <property type="entry name" value="CENP_V_GFA"/>
    <property type="match status" value="1"/>
</dbReference>
<gene>
    <name evidence="6" type="ORF">C8N42_11366</name>
</gene>
<dbReference type="SUPFAM" id="SSF51316">
    <property type="entry name" value="Mss4-like"/>
    <property type="match status" value="1"/>
</dbReference>
<proteinExistence type="inferred from homology"/>
<evidence type="ECO:0000313" key="6">
    <source>
        <dbReference type="EMBL" id="PTQ68923.1"/>
    </source>
</evidence>
<keyword evidence="7" id="KW-1185">Reference proteome</keyword>
<dbReference type="InterPro" id="IPR006913">
    <property type="entry name" value="CENP-V/GFA"/>
</dbReference>
<dbReference type="AlphaFoldDB" id="A0A2T5HBH0"/>
<keyword evidence="3" id="KW-0862">Zinc</keyword>
<dbReference type="Proteomes" id="UP000244077">
    <property type="component" value="Unassembled WGS sequence"/>
</dbReference>
<organism evidence="6 7">
    <name type="scientific">Celeribacter persicus</name>
    <dbReference type="NCBI Taxonomy" id="1651082"/>
    <lineage>
        <taxon>Bacteria</taxon>
        <taxon>Pseudomonadati</taxon>
        <taxon>Pseudomonadota</taxon>
        <taxon>Alphaproteobacteria</taxon>
        <taxon>Rhodobacterales</taxon>
        <taxon>Roseobacteraceae</taxon>
        <taxon>Celeribacter</taxon>
    </lineage>
</organism>
<name>A0A2T5HBH0_9RHOB</name>
<dbReference type="OrthoDB" id="9807246at2"/>
<dbReference type="PANTHER" id="PTHR33337">
    <property type="entry name" value="GFA DOMAIN-CONTAINING PROTEIN"/>
    <property type="match status" value="1"/>
</dbReference>
<protein>
    <recommendedName>
        <fullName evidence="5">CENP-V/GFA domain-containing protein</fullName>
    </recommendedName>
</protein>
<dbReference type="RefSeq" id="WP_107817425.1">
    <property type="nucleotide sequence ID" value="NZ_QAOH01000013.1"/>
</dbReference>